<dbReference type="EMBL" id="LT991978">
    <property type="protein sequence ID" value="SPK77224.1"/>
    <property type="molecule type" value="Genomic_DNA"/>
</dbReference>
<reference evidence="2 3" key="1">
    <citation type="submission" date="2018-01" db="EMBL/GenBank/DDBJ databases">
        <authorList>
            <person name="Gaut B.S."/>
            <person name="Morton B.R."/>
            <person name="Clegg M.T."/>
            <person name="Duvall M.R."/>
        </authorList>
    </citation>
    <scope>NUCLEOTIDE SEQUENCE [LARGE SCALE GENOMIC DNA]</scope>
    <source>
        <strain evidence="2">Cupriavidus taiwanensis LMG 19425</strain>
        <plasmid evidence="3">Plasmid iii</plasmid>
    </source>
</reference>
<dbReference type="Gene3D" id="3.30.950.30">
    <property type="entry name" value="Schlafen, AAA domain"/>
    <property type="match status" value="1"/>
</dbReference>
<proteinExistence type="predicted"/>
<dbReference type="Proteomes" id="UP000255505">
    <property type="component" value="Plasmid III"/>
</dbReference>
<dbReference type="PANTHER" id="PTHR30595:SF6">
    <property type="entry name" value="SCHLAFEN ALBA-2 DOMAIN-CONTAINING PROTEIN"/>
    <property type="match status" value="1"/>
</dbReference>
<geneLocation type="plasmid" evidence="2">
    <name>III</name>
</geneLocation>
<feature type="domain" description="Schlafen AlbA-2" evidence="1">
    <location>
        <begin position="14"/>
        <end position="145"/>
    </location>
</feature>
<organism evidence="2 3">
    <name type="scientific">Cupriavidus taiwanensis</name>
    <dbReference type="NCBI Taxonomy" id="164546"/>
    <lineage>
        <taxon>Bacteria</taxon>
        <taxon>Pseudomonadati</taxon>
        <taxon>Pseudomonadota</taxon>
        <taxon>Betaproteobacteria</taxon>
        <taxon>Burkholderiales</taxon>
        <taxon>Burkholderiaceae</taxon>
        <taxon>Cupriavidus</taxon>
    </lineage>
</organism>
<protein>
    <submittedName>
        <fullName evidence="2">Putative transcriptional regulator with HTH domain</fullName>
    </submittedName>
</protein>
<dbReference type="RefSeq" id="WP_115666749.1">
    <property type="nucleotide sequence ID" value="NZ_LT991978.1"/>
</dbReference>
<accession>A0A375IRH7</accession>
<evidence type="ECO:0000313" key="3">
    <source>
        <dbReference type="Proteomes" id="UP000255505"/>
    </source>
</evidence>
<gene>
    <name evidence="2" type="ORF">CT19425_P30073</name>
</gene>
<evidence type="ECO:0000313" key="2">
    <source>
        <dbReference type="EMBL" id="SPK77224.1"/>
    </source>
</evidence>
<dbReference type="InterPro" id="IPR038461">
    <property type="entry name" value="Schlafen_AlbA_2_dom_sf"/>
</dbReference>
<dbReference type="Pfam" id="PF04326">
    <property type="entry name" value="SLFN_AlbA_2"/>
    <property type="match status" value="1"/>
</dbReference>
<keyword evidence="2" id="KW-0614">Plasmid</keyword>
<dbReference type="AlphaFoldDB" id="A0A375IRH7"/>
<evidence type="ECO:0000259" key="1">
    <source>
        <dbReference type="Pfam" id="PF04326"/>
    </source>
</evidence>
<dbReference type="PANTHER" id="PTHR30595">
    <property type="entry name" value="GLPR-RELATED TRANSCRIPTIONAL REPRESSOR"/>
    <property type="match status" value="1"/>
</dbReference>
<name>A0A375IRH7_9BURK</name>
<dbReference type="InterPro" id="IPR007421">
    <property type="entry name" value="Schlafen_AlbA_2_dom"/>
</dbReference>
<sequence>MTDELLTALRYKSEGTDIDFKSAQYRFIGGNDEDKAEMLKDILAIANAWRDGTGYILLGFKDQRPHPAAIVGITASIDDAKMQQFVHSKVKPKLTFKYEEHLHEGKTVGVITIPKQKRPFYLSHAYGKLKSNVVYVRRGSSTDEAEPPETAAMMQADAGRKDLRLGLSVLAPNNEKLDTTFALNYLKFPERLPDYESPPSETGHFALSLAISSVWHDNKNFWRQYAEYVRVQAALIEMKFILHNHSDVQLSNAKLEMSAEPLDGQGFQMISGADLPNEPETQWSSLHGIRSLPEILDRQNTQMVVDNSGRSPVCRVRFGSLLPGEEGRSSDTVAIVPLGPGRLRLRLRILGAEIAVPEESEHVLEATGDVRVLDVDGLGEIRGKSLLERYQLTGK</sequence>